<name>A0A0C1PM97_9LACO</name>
<dbReference type="PATRIC" id="fig|1614.7.peg.1151"/>
<dbReference type="SUPFAM" id="SSF52540">
    <property type="entry name" value="P-loop containing nucleoside triphosphate hydrolases"/>
    <property type="match status" value="1"/>
</dbReference>
<accession>A0A0C1PM97</accession>
<dbReference type="GO" id="GO:0043138">
    <property type="term" value="F:3'-5' DNA helicase activity"/>
    <property type="evidence" value="ECO:0007669"/>
    <property type="project" value="TreeGrafter"/>
</dbReference>
<feature type="binding site" evidence="5">
    <location>
        <begin position="232"/>
        <end position="239"/>
    </location>
    <ligand>
        <name>ATP</name>
        <dbReference type="ChEBI" id="CHEBI:30616"/>
    </ligand>
</feature>
<protein>
    <submittedName>
        <fullName evidence="8">DNA helicase</fullName>
    </submittedName>
</protein>
<keyword evidence="3 5" id="KW-0347">Helicase</keyword>
<evidence type="ECO:0000313" key="9">
    <source>
        <dbReference type="Proteomes" id="UP000031397"/>
    </source>
</evidence>
<evidence type="ECO:0000256" key="1">
    <source>
        <dbReference type="ARBA" id="ARBA00022741"/>
    </source>
</evidence>
<dbReference type="Pfam" id="PF13538">
    <property type="entry name" value="UvrD_C_2"/>
    <property type="match status" value="1"/>
</dbReference>
<dbReference type="Proteomes" id="UP000031397">
    <property type="component" value="Unassembled WGS sequence"/>
</dbReference>
<dbReference type="InterPro" id="IPR048228">
    <property type="entry name" value="HelD_bacillota"/>
</dbReference>
<dbReference type="GeneID" id="74913873"/>
<feature type="coiled-coil region" evidence="6">
    <location>
        <begin position="19"/>
        <end position="46"/>
    </location>
</feature>
<evidence type="ECO:0000256" key="6">
    <source>
        <dbReference type="SAM" id="Coils"/>
    </source>
</evidence>
<keyword evidence="2 5" id="KW-0378">Hydrolase</keyword>
<dbReference type="GO" id="GO:0005829">
    <property type="term" value="C:cytosol"/>
    <property type="evidence" value="ECO:0007669"/>
    <property type="project" value="TreeGrafter"/>
</dbReference>
<dbReference type="Pfam" id="PF00580">
    <property type="entry name" value="UvrD-helicase"/>
    <property type="match status" value="1"/>
</dbReference>
<dbReference type="InterPro" id="IPR014016">
    <property type="entry name" value="UvrD-like_ATP-bd"/>
</dbReference>
<dbReference type="AlphaFoldDB" id="A0A0C1PM97"/>
<dbReference type="InterPro" id="IPR000212">
    <property type="entry name" value="DNA_helicase_UvrD/REP"/>
</dbReference>
<dbReference type="GO" id="GO:0016787">
    <property type="term" value="F:hydrolase activity"/>
    <property type="evidence" value="ECO:0007669"/>
    <property type="project" value="UniProtKB-UniRule"/>
</dbReference>
<dbReference type="NCBIfam" id="NF041464">
    <property type="entry name" value="HelD_BACSU"/>
    <property type="match status" value="1"/>
</dbReference>
<dbReference type="GO" id="GO:0005524">
    <property type="term" value="F:ATP binding"/>
    <property type="evidence" value="ECO:0007669"/>
    <property type="project" value="UniProtKB-UniRule"/>
</dbReference>
<keyword evidence="6" id="KW-0175">Coiled coil</keyword>
<gene>
    <name evidence="8" type="ORF">LfDm3_1212</name>
</gene>
<keyword evidence="4 5" id="KW-0067">ATP-binding</keyword>
<dbReference type="PROSITE" id="PS51198">
    <property type="entry name" value="UVRD_HELICASE_ATP_BIND"/>
    <property type="match status" value="1"/>
</dbReference>
<dbReference type="InterPro" id="IPR027785">
    <property type="entry name" value="UvrD-like_helicase_C"/>
</dbReference>
<dbReference type="EMBL" id="JOJZ01000024">
    <property type="protein sequence ID" value="KID41066.1"/>
    <property type="molecule type" value="Genomic_DNA"/>
</dbReference>
<dbReference type="PANTHER" id="PTHR11070">
    <property type="entry name" value="UVRD / RECB / PCRA DNA HELICASE FAMILY MEMBER"/>
    <property type="match status" value="1"/>
</dbReference>
<sequence>MHLNKDERNKEQERVTWVSQQLDEKIQDTQTEYQKAKAETQRVQKDYGTNTSANYLEADDRIETSADLQQQRSLTNKVVEDQAIVESQLATYRDLRQSPYFGRIDIQDEGFSDVDHLYIGKASFIDKDGEFLIYDWRAPISSVYYNGTLGKVAYDTPNGKQNTDLLKKRQFQIKNGKIINMFDTNETVGDELLQSALSDENNEKMQNIVATIQHEQNDIIRDTNSNLLVVQGVAGSGKTSALLQRIAFLLYHSRDSLNADQILLFSPNLLFSNYIKDVLPSLGERNMRQVTLAEFFAHRLEGMKVQTLFQRYEDNDQDLDPALREFKNSQNYIDQIEEYVKQLTPDRIKFDDIHFNGEVYFSKDEIREVYAALPQGMTSSEKLLQTKNKLIKRLKNRIHDETKKKWVADIIDTMSDEQYHNLLGAKHLNDFEELDDERDYIATQLVKNRLSTVYDAIYNDEFLDPYVQYADFLDHVKLPNQVDLDQWKQNKNDFLSHIEFHQIGLDDTAPLLYLRDRFSGENKNVNIKYLFVDEIQDYSIAQIMYLKLIFPRAKFNLIGDSEQAIFKDVESAQTLLDKLNDAIPSKRSRLIQLNRSYRSTYPITSFAKSLLPDGNDIEAFNRNGDKPELIVKDSSEELEQTLLSVIKQQLQKHETVAVITKDAASAKRVYQKVNARFDATLLKDSDRDMNSPVVVLPVYLAKGLEFDSVVAWDTSKRNYPDEHSLGVLYTILTRAMHSLTLLCNGEVSPLIPKRAISNNLIKISKNSTAE</sequence>
<dbReference type="RefSeq" id="WP_039145000.1">
    <property type="nucleotide sequence ID" value="NZ_JOJZ01000024.1"/>
</dbReference>
<proteinExistence type="predicted"/>
<comment type="caution">
    <text evidence="8">The sequence shown here is derived from an EMBL/GenBank/DDBJ whole genome shotgun (WGS) entry which is preliminary data.</text>
</comment>
<dbReference type="PANTHER" id="PTHR11070:SF17">
    <property type="entry name" value="DNA HELICASE IV"/>
    <property type="match status" value="1"/>
</dbReference>
<dbReference type="GO" id="GO:0000725">
    <property type="term" value="P:recombinational repair"/>
    <property type="evidence" value="ECO:0007669"/>
    <property type="project" value="TreeGrafter"/>
</dbReference>
<organism evidence="8 9">
    <name type="scientific">Fructilactobacillus fructivorans</name>
    <dbReference type="NCBI Taxonomy" id="1614"/>
    <lineage>
        <taxon>Bacteria</taxon>
        <taxon>Bacillati</taxon>
        <taxon>Bacillota</taxon>
        <taxon>Bacilli</taxon>
        <taxon>Lactobacillales</taxon>
        <taxon>Lactobacillaceae</taxon>
        <taxon>Fructilactobacillus</taxon>
    </lineage>
</organism>
<keyword evidence="1 5" id="KW-0547">Nucleotide-binding</keyword>
<dbReference type="GO" id="GO:0003677">
    <property type="term" value="F:DNA binding"/>
    <property type="evidence" value="ECO:0007669"/>
    <property type="project" value="InterPro"/>
</dbReference>
<dbReference type="Gene3D" id="3.40.50.300">
    <property type="entry name" value="P-loop containing nucleotide triphosphate hydrolases"/>
    <property type="match status" value="3"/>
</dbReference>
<reference evidence="8 9" key="1">
    <citation type="submission" date="2014-06" db="EMBL/GenBank/DDBJ databases">
        <title>Functional and comparative genomic analyses of the Drosophila gut microbiota identify candidate symbiosis factors.</title>
        <authorList>
            <person name="Newell P.D."/>
            <person name="Chaston J.M."/>
            <person name="Douglas A.E."/>
        </authorList>
    </citation>
    <scope>NUCLEOTIDE SEQUENCE [LARGE SCALE GENOMIC DNA]</scope>
    <source>
        <strain evidence="8 9">DmCS_002</strain>
    </source>
</reference>
<evidence type="ECO:0000256" key="3">
    <source>
        <dbReference type="ARBA" id="ARBA00022806"/>
    </source>
</evidence>
<evidence type="ECO:0000256" key="5">
    <source>
        <dbReference type="PROSITE-ProRule" id="PRU00560"/>
    </source>
</evidence>
<feature type="domain" description="UvrD-like helicase ATP-binding" evidence="7">
    <location>
        <begin position="211"/>
        <end position="600"/>
    </location>
</feature>
<evidence type="ECO:0000313" key="8">
    <source>
        <dbReference type="EMBL" id="KID41066.1"/>
    </source>
</evidence>
<evidence type="ECO:0000256" key="2">
    <source>
        <dbReference type="ARBA" id="ARBA00022801"/>
    </source>
</evidence>
<feature type="coiled-coil region" evidence="6">
    <location>
        <begin position="377"/>
        <end position="404"/>
    </location>
</feature>
<keyword evidence="9" id="KW-1185">Reference proteome</keyword>
<dbReference type="InterPro" id="IPR027417">
    <property type="entry name" value="P-loop_NTPase"/>
</dbReference>
<evidence type="ECO:0000259" key="7">
    <source>
        <dbReference type="PROSITE" id="PS51198"/>
    </source>
</evidence>
<dbReference type="OrthoDB" id="9787585at2"/>
<evidence type="ECO:0000256" key="4">
    <source>
        <dbReference type="ARBA" id="ARBA00022840"/>
    </source>
</evidence>